<dbReference type="InterPro" id="IPR057244">
    <property type="entry name" value="GAIN_B"/>
</dbReference>
<reference evidence="21" key="3">
    <citation type="submission" date="2025-09" db="UniProtKB">
        <authorList>
            <consortium name="Ensembl"/>
        </authorList>
    </citation>
    <scope>IDENTIFICATION</scope>
</reference>
<dbReference type="InterPro" id="IPR018097">
    <property type="entry name" value="EGF_Ca-bd_CS"/>
</dbReference>
<evidence type="ECO:0000256" key="10">
    <source>
        <dbReference type="ARBA" id="ARBA00023157"/>
    </source>
</evidence>
<feature type="domain" description="G-protein coupled receptors family 2 profile 2" evidence="20">
    <location>
        <begin position="443"/>
        <end position="683"/>
    </location>
</feature>
<dbReference type="GeneTree" id="ENSGT00940000165798"/>
<dbReference type="InterPro" id="IPR000203">
    <property type="entry name" value="GPS"/>
</dbReference>
<evidence type="ECO:0000256" key="17">
    <source>
        <dbReference type="SAM" id="SignalP"/>
    </source>
</evidence>
<accession>A0A8C9SFV1</accession>
<evidence type="ECO:0000256" key="7">
    <source>
        <dbReference type="ARBA" id="ARBA00022989"/>
    </source>
</evidence>
<evidence type="ECO:0000256" key="13">
    <source>
        <dbReference type="ARBA" id="ARBA00023224"/>
    </source>
</evidence>
<feature type="transmembrane region" description="Helical" evidence="16">
    <location>
        <begin position="477"/>
        <end position="495"/>
    </location>
</feature>
<dbReference type="PANTHER" id="PTHR12011">
    <property type="entry name" value="ADHESION G-PROTEIN COUPLED RECEPTOR"/>
    <property type="match status" value="1"/>
</dbReference>
<dbReference type="PRINTS" id="PR01128">
    <property type="entry name" value="EMR1HORMONER"/>
</dbReference>
<sequence length="727" mass="80592">MGSEKYLLTLGLHLNLLVNLLALDNCSFGYERRQRKCIDVDECIQPSEVCGKNAQCINTNGSYYCQCDSGFESTSHTANFTLTEGSCIDINECFKVRDVCGPSATCTNAIGSYFCSCVKGYASQSNHSFSCQDINECDEDSSICGQLGTCENQEGSYRCRCQDGASNFGNEQAHCVALNCDLYKTDSKSQKLLPRLDTFLSLMRNSCKQLGQSSGGQVSLMSGETLLEKVLTAGDDLLSSEALESSSQVSELLSSMENAIKLIGPQLKKNRTRKESKHAEVELLITREKSPPRGPIHLSTEHAQLDTTWETAAGTSAYPGFAVASLVAYKELESTTNGSFHGLSRTHSETSFQINSKVVTAYVSNPDTSHLLTPATFTFLHLQSKDAEHTCVYWDSSSQGGSWSPRGCVKTQSNSTHTVCSCSHLSSFAVLMALYEIKDAFQLQVITWVGLSLSLVCLFLCIVTFSCCRSIQGTRNTIHLHLCISLFIADLTFLSGISSTENRGGCAFIAGLLHFFFLSAFCWMFLEGVQLYRMVVLVFNTTLRTVYMLAAGYGVPLLTVIISAMAYSEGYGTKRYCWLSLERGFIWSFFGPVCVIIVANIFFFIITVWKLAEKFSSLNPDLSKLRKIRTFTITAIAQLCVLGIMWIFGCFQFEESMLAMSYLFTIFNSLQGVLIFVMHCLLSKQVREEYVRFLSCSPVKEKRRDKYSESSSSQALRMTQSTGESQM</sequence>
<evidence type="ECO:0000256" key="5">
    <source>
        <dbReference type="ARBA" id="ARBA00022729"/>
    </source>
</evidence>
<dbReference type="InterPro" id="IPR000742">
    <property type="entry name" value="EGF"/>
</dbReference>
<keyword evidence="10" id="KW-1015">Disulfide bond</keyword>
<organism evidence="21 22">
    <name type="scientific">Scleropages formosus</name>
    <name type="common">Asian bonytongue</name>
    <name type="synonym">Osteoglossum formosum</name>
    <dbReference type="NCBI Taxonomy" id="113540"/>
    <lineage>
        <taxon>Eukaryota</taxon>
        <taxon>Metazoa</taxon>
        <taxon>Chordata</taxon>
        <taxon>Craniata</taxon>
        <taxon>Vertebrata</taxon>
        <taxon>Euteleostomi</taxon>
        <taxon>Actinopterygii</taxon>
        <taxon>Neopterygii</taxon>
        <taxon>Teleostei</taxon>
        <taxon>Osteoglossocephala</taxon>
        <taxon>Osteoglossomorpha</taxon>
        <taxon>Osteoglossiformes</taxon>
        <taxon>Osteoglossidae</taxon>
        <taxon>Scleropages</taxon>
    </lineage>
</organism>
<feature type="transmembrane region" description="Helical" evidence="16">
    <location>
        <begin position="507"/>
        <end position="526"/>
    </location>
</feature>
<dbReference type="GO" id="GO:0007189">
    <property type="term" value="P:adenylate cyclase-activating G protein-coupled receptor signaling pathway"/>
    <property type="evidence" value="ECO:0007669"/>
    <property type="project" value="TreeGrafter"/>
</dbReference>
<dbReference type="PANTHER" id="PTHR12011:SF433">
    <property type="entry name" value="ADHESION G PROTEIN-COUPLED RECEPTOR E1-LIKE-RELATED"/>
    <property type="match status" value="1"/>
</dbReference>
<evidence type="ECO:0000256" key="14">
    <source>
        <dbReference type="PROSITE-ProRule" id="PRU00076"/>
    </source>
</evidence>
<keyword evidence="6" id="KW-0677">Repeat</keyword>
<evidence type="ECO:0000259" key="19">
    <source>
        <dbReference type="PROSITE" id="PS50221"/>
    </source>
</evidence>
<dbReference type="GO" id="GO:0030855">
    <property type="term" value="P:epithelial cell differentiation"/>
    <property type="evidence" value="ECO:0007669"/>
    <property type="project" value="UniProtKB-ARBA"/>
</dbReference>
<evidence type="ECO:0000256" key="4">
    <source>
        <dbReference type="ARBA" id="ARBA00022692"/>
    </source>
</evidence>
<dbReference type="InterPro" id="IPR001881">
    <property type="entry name" value="EGF-like_Ca-bd_dom"/>
</dbReference>
<dbReference type="PROSITE" id="PS00010">
    <property type="entry name" value="ASX_HYDROXYL"/>
    <property type="match status" value="3"/>
</dbReference>
<dbReference type="GO" id="GO:0004930">
    <property type="term" value="F:G protein-coupled receptor activity"/>
    <property type="evidence" value="ECO:0007669"/>
    <property type="project" value="UniProtKB-KW"/>
</dbReference>
<keyword evidence="11" id="KW-0675">Receptor</keyword>
<dbReference type="GO" id="GO:0005886">
    <property type="term" value="C:plasma membrane"/>
    <property type="evidence" value="ECO:0007669"/>
    <property type="project" value="UniProtKB-SubCell"/>
</dbReference>
<dbReference type="CDD" id="cd00054">
    <property type="entry name" value="EGF_CA"/>
    <property type="match status" value="3"/>
</dbReference>
<evidence type="ECO:0000256" key="9">
    <source>
        <dbReference type="ARBA" id="ARBA00023136"/>
    </source>
</evidence>
<evidence type="ECO:0000313" key="21">
    <source>
        <dbReference type="Ensembl" id="ENSSFOP00015032441.1"/>
    </source>
</evidence>
<gene>
    <name evidence="21" type="primary">adgre5</name>
</gene>
<evidence type="ECO:0000256" key="11">
    <source>
        <dbReference type="ARBA" id="ARBA00023170"/>
    </source>
</evidence>
<evidence type="ECO:0000259" key="20">
    <source>
        <dbReference type="PROSITE" id="PS50261"/>
    </source>
</evidence>
<keyword evidence="5 17" id="KW-0732">Signal</keyword>
<dbReference type="FunFam" id="2.10.25.10:FF:000038">
    <property type="entry name" value="Fibrillin 2"/>
    <property type="match status" value="1"/>
</dbReference>
<dbReference type="Gene3D" id="2.60.220.50">
    <property type="match status" value="1"/>
</dbReference>
<dbReference type="InterPro" id="IPR049883">
    <property type="entry name" value="NOTCH1_EGF-like"/>
</dbReference>
<dbReference type="InterPro" id="IPR000832">
    <property type="entry name" value="GPCR_2_secretin-like"/>
</dbReference>
<dbReference type="SUPFAM" id="SSF81321">
    <property type="entry name" value="Family A G protein-coupled receptor-like"/>
    <property type="match status" value="1"/>
</dbReference>
<feature type="transmembrane region" description="Helical" evidence="16">
    <location>
        <begin position="445"/>
        <end position="465"/>
    </location>
</feature>
<dbReference type="FunFam" id="2.10.25.10:FF:000005">
    <property type="entry name" value="Fibrillin 2"/>
    <property type="match status" value="1"/>
</dbReference>
<keyword evidence="8" id="KW-0297">G-protein coupled receptor</keyword>
<dbReference type="InterPro" id="IPR046338">
    <property type="entry name" value="GAIN_dom_sf"/>
</dbReference>
<dbReference type="PROSITE" id="PS50261">
    <property type="entry name" value="G_PROTEIN_RECEP_F2_4"/>
    <property type="match status" value="1"/>
</dbReference>
<dbReference type="SMART" id="SM00181">
    <property type="entry name" value="EGF"/>
    <property type="match status" value="3"/>
</dbReference>
<evidence type="ECO:0000256" key="1">
    <source>
        <dbReference type="ARBA" id="ARBA00004651"/>
    </source>
</evidence>
<evidence type="ECO:0000256" key="3">
    <source>
        <dbReference type="ARBA" id="ARBA00022536"/>
    </source>
</evidence>
<dbReference type="SMART" id="SM00303">
    <property type="entry name" value="GPS"/>
    <property type="match status" value="1"/>
</dbReference>
<dbReference type="FunFam" id="1.20.1070.10:FF:000136">
    <property type="entry name" value="Adhesion G protein-coupled receptor E5"/>
    <property type="match status" value="1"/>
</dbReference>
<dbReference type="SMART" id="SM00179">
    <property type="entry name" value="EGF_CA"/>
    <property type="match status" value="3"/>
</dbReference>
<evidence type="ECO:0000256" key="12">
    <source>
        <dbReference type="ARBA" id="ARBA00023180"/>
    </source>
</evidence>
<comment type="caution">
    <text evidence="14">Lacks conserved residue(s) required for the propagation of feature annotation.</text>
</comment>
<dbReference type="AlphaFoldDB" id="A0A8C9SFV1"/>
<feature type="domain" description="GAIN-B" evidence="19">
    <location>
        <begin position="294"/>
        <end position="438"/>
    </location>
</feature>
<dbReference type="PROSITE" id="PS50026">
    <property type="entry name" value="EGF_3"/>
    <property type="match status" value="3"/>
</dbReference>
<dbReference type="Ensembl" id="ENSSFOT00015032801.2">
    <property type="protein sequence ID" value="ENSSFOP00015032441.1"/>
    <property type="gene ID" value="ENSSFOG00015020748.2"/>
</dbReference>
<dbReference type="InterPro" id="IPR009030">
    <property type="entry name" value="Growth_fac_rcpt_cys_sf"/>
</dbReference>
<dbReference type="Proteomes" id="UP000694397">
    <property type="component" value="Chromosome 1"/>
</dbReference>
<keyword evidence="12" id="KW-0325">Glycoprotein</keyword>
<evidence type="ECO:0000259" key="18">
    <source>
        <dbReference type="PROSITE" id="PS50026"/>
    </source>
</evidence>
<dbReference type="OrthoDB" id="1100386at2759"/>
<feature type="chain" id="PRO_5034556195" evidence="17">
    <location>
        <begin position="23"/>
        <end position="727"/>
    </location>
</feature>
<evidence type="ECO:0000256" key="2">
    <source>
        <dbReference type="ARBA" id="ARBA00022475"/>
    </source>
</evidence>
<feature type="domain" description="EGF-like" evidence="18">
    <location>
        <begin position="39"/>
        <end position="77"/>
    </location>
</feature>
<dbReference type="PROSITE" id="PS01187">
    <property type="entry name" value="EGF_CA"/>
    <property type="match status" value="2"/>
</dbReference>
<feature type="transmembrane region" description="Helical" evidence="16">
    <location>
        <begin position="586"/>
        <end position="609"/>
    </location>
</feature>
<evidence type="ECO:0000256" key="8">
    <source>
        <dbReference type="ARBA" id="ARBA00023040"/>
    </source>
</evidence>
<dbReference type="KEGG" id="sfm:108919717"/>
<keyword evidence="9 16" id="KW-0472">Membrane</keyword>
<dbReference type="SUPFAM" id="SSF57184">
    <property type="entry name" value="Growth factor receptor domain"/>
    <property type="match status" value="1"/>
</dbReference>
<dbReference type="PRINTS" id="PR00249">
    <property type="entry name" value="GPCRSECRETIN"/>
</dbReference>
<proteinExistence type="predicted"/>
<dbReference type="InterPro" id="IPR000152">
    <property type="entry name" value="EGF-type_Asp/Asn_hydroxyl_site"/>
</dbReference>
<dbReference type="GO" id="GO:0007166">
    <property type="term" value="P:cell surface receptor signaling pathway"/>
    <property type="evidence" value="ECO:0007669"/>
    <property type="project" value="InterPro"/>
</dbReference>
<feature type="compositionally biased region" description="Polar residues" evidence="15">
    <location>
        <begin position="709"/>
        <end position="727"/>
    </location>
</feature>
<dbReference type="Pfam" id="PF07645">
    <property type="entry name" value="EGF_CA"/>
    <property type="match status" value="3"/>
</dbReference>
<reference evidence="21 22" key="1">
    <citation type="submission" date="2019-04" db="EMBL/GenBank/DDBJ databases">
        <authorList>
            <consortium name="Wellcome Sanger Institute Data Sharing"/>
        </authorList>
    </citation>
    <scope>NUCLEOTIDE SEQUENCE [LARGE SCALE GENOMIC DNA]</scope>
</reference>
<keyword evidence="13" id="KW-0807">Transducer</keyword>
<feature type="signal peptide" evidence="17">
    <location>
        <begin position="1"/>
        <end position="22"/>
    </location>
</feature>
<feature type="transmembrane region" description="Helical" evidence="16">
    <location>
        <begin position="546"/>
        <end position="566"/>
    </location>
</feature>
<keyword evidence="2" id="KW-1003">Cell membrane</keyword>
<keyword evidence="22" id="KW-1185">Reference proteome</keyword>
<dbReference type="Gene3D" id="2.10.25.10">
    <property type="entry name" value="Laminin"/>
    <property type="match status" value="3"/>
</dbReference>
<protein>
    <submittedName>
        <fullName evidence="21">Adhesion G protein-coupled receptor E5b, duplicate 3</fullName>
    </submittedName>
</protein>
<evidence type="ECO:0000256" key="15">
    <source>
        <dbReference type="SAM" id="MobiDB-lite"/>
    </source>
</evidence>
<name>A0A8C9SFV1_SCLFO</name>
<feature type="transmembrane region" description="Helical" evidence="16">
    <location>
        <begin position="660"/>
        <end position="682"/>
    </location>
</feature>
<reference evidence="21" key="2">
    <citation type="submission" date="2025-08" db="UniProtKB">
        <authorList>
            <consortium name="Ensembl"/>
        </authorList>
    </citation>
    <scope>IDENTIFICATION</scope>
</reference>
<dbReference type="Gene3D" id="1.20.1070.10">
    <property type="entry name" value="Rhodopsin 7-helix transmembrane proteins"/>
    <property type="match status" value="1"/>
</dbReference>
<evidence type="ECO:0000256" key="6">
    <source>
        <dbReference type="ARBA" id="ARBA00022737"/>
    </source>
</evidence>
<keyword evidence="7 16" id="KW-1133">Transmembrane helix</keyword>
<keyword evidence="4 16" id="KW-0812">Transmembrane</keyword>
<dbReference type="InterPro" id="IPR017981">
    <property type="entry name" value="GPCR_2-like_7TM"/>
</dbReference>
<feature type="transmembrane region" description="Helical" evidence="16">
    <location>
        <begin position="630"/>
        <end position="648"/>
    </location>
</feature>
<feature type="region of interest" description="Disordered" evidence="15">
    <location>
        <begin position="703"/>
        <end position="727"/>
    </location>
</feature>
<dbReference type="PROSITE" id="PS50221">
    <property type="entry name" value="GAIN_B"/>
    <property type="match status" value="1"/>
</dbReference>
<evidence type="ECO:0000256" key="16">
    <source>
        <dbReference type="SAM" id="Phobius"/>
    </source>
</evidence>
<dbReference type="InterPro" id="IPR001740">
    <property type="entry name" value="GPCR_2_EMR1-like_rcpt"/>
</dbReference>
<evidence type="ECO:0000313" key="22">
    <source>
        <dbReference type="Proteomes" id="UP000694397"/>
    </source>
</evidence>
<dbReference type="Pfam" id="PF00002">
    <property type="entry name" value="7tm_2"/>
    <property type="match status" value="1"/>
</dbReference>
<feature type="domain" description="EGF-like" evidence="18">
    <location>
        <begin position="133"/>
        <end position="176"/>
    </location>
</feature>
<comment type="subcellular location">
    <subcellularLocation>
        <location evidence="1">Cell membrane</location>
        <topology evidence="1">Multi-pass membrane protein</topology>
    </subcellularLocation>
</comment>
<feature type="domain" description="EGF-like" evidence="18">
    <location>
        <begin position="89"/>
        <end position="127"/>
    </location>
</feature>
<dbReference type="GO" id="GO:0005509">
    <property type="term" value="F:calcium ion binding"/>
    <property type="evidence" value="ECO:0007669"/>
    <property type="project" value="InterPro"/>
</dbReference>
<keyword evidence="3 14" id="KW-0245">EGF-like domain</keyword>
<dbReference type="Pfam" id="PF01825">
    <property type="entry name" value="GPS"/>
    <property type="match status" value="1"/>
</dbReference>